<comment type="subcellular location">
    <subcellularLocation>
        <location evidence="1">Cell membrane</location>
        <topology evidence="1">Peripheral membrane protein</topology>
    </subcellularLocation>
</comment>
<accession>A0A7L4YLH7</accession>
<evidence type="ECO:0000256" key="3">
    <source>
        <dbReference type="ARBA" id="ARBA00022448"/>
    </source>
</evidence>
<sequence length="340" mass="36611">MPSKTVTESPQTAAPVALRVSELTVSAATEYGRIPVIQDVSLTLRPGRVTGLAGESGSGKTVTALTIMRLLEPRVLRVEAGRIEQDGADILRLGRSALRSLRGGKVSMIFQEPMTSLDPMFTVGFSISEVIRTHLGVSRAEAKRRTIELLDRVGIPNPAERFEAYPFQMSGGMLQRVLIAMAISCGPKVLIADEPTTALDVTVQKQIMGLLRDLASEGLAVLLVTHDMGVMSEYADDLVVMYAGQVIESGPTSELVENPQHPYTAGLLASVPSTEVRSSRLHAIPGKVPMLQDMPEGCRFAPRCVYAEAGCQSPVALEPAGALREVRCVRHDELTLEGVR</sequence>
<evidence type="ECO:0000259" key="8">
    <source>
        <dbReference type="PROSITE" id="PS50893"/>
    </source>
</evidence>
<name>A0A7L4YLH7_9ACTN</name>
<dbReference type="InterPro" id="IPR050388">
    <property type="entry name" value="ABC_Ni/Peptide_Import"/>
</dbReference>
<dbReference type="Gene3D" id="3.40.50.300">
    <property type="entry name" value="P-loop containing nucleotide triphosphate hydrolases"/>
    <property type="match status" value="1"/>
</dbReference>
<evidence type="ECO:0000313" key="9">
    <source>
        <dbReference type="EMBL" id="QHB99688.1"/>
    </source>
</evidence>
<dbReference type="InterPro" id="IPR003593">
    <property type="entry name" value="AAA+_ATPase"/>
</dbReference>
<dbReference type="OrthoDB" id="5357528at2"/>
<dbReference type="GO" id="GO:0016887">
    <property type="term" value="F:ATP hydrolysis activity"/>
    <property type="evidence" value="ECO:0007669"/>
    <property type="project" value="InterPro"/>
</dbReference>
<dbReference type="InParanoid" id="A0A7L4YLH7"/>
<dbReference type="PROSITE" id="PS50893">
    <property type="entry name" value="ABC_TRANSPORTER_2"/>
    <property type="match status" value="1"/>
</dbReference>
<dbReference type="CDD" id="cd03257">
    <property type="entry name" value="ABC_NikE_OppD_transporters"/>
    <property type="match status" value="1"/>
</dbReference>
<protein>
    <submittedName>
        <fullName evidence="9">ATP-binding cassette domain-containing protein</fullName>
    </submittedName>
</protein>
<organism evidence="9 10">
    <name type="scientific">Epidermidibacterium keratini</name>
    <dbReference type="NCBI Taxonomy" id="1891644"/>
    <lineage>
        <taxon>Bacteria</taxon>
        <taxon>Bacillati</taxon>
        <taxon>Actinomycetota</taxon>
        <taxon>Actinomycetes</taxon>
        <taxon>Sporichthyales</taxon>
        <taxon>Sporichthyaceae</taxon>
        <taxon>Epidermidibacterium</taxon>
    </lineage>
</organism>
<evidence type="ECO:0000313" key="10">
    <source>
        <dbReference type="Proteomes" id="UP000463857"/>
    </source>
</evidence>
<dbReference type="InterPro" id="IPR017871">
    <property type="entry name" value="ABC_transporter-like_CS"/>
</dbReference>
<dbReference type="Pfam" id="PF00005">
    <property type="entry name" value="ABC_tran"/>
    <property type="match status" value="1"/>
</dbReference>
<dbReference type="FunFam" id="3.40.50.300:FF:000016">
    <property type="entry name" value="Oligopeptide ABC transporter ATP-binding component"/>
    <property type="match status" value="1"/>
</dbReference>
<evidence type="ECO:0000256" key="4">
    <source>
        <dbReference type="ARBA" id="ARBA00022475"/>
    </source>
</evidence>
<dbReference type="EMBL" id="CP047156">
    <property type="protein sequence ID" value="QHB99688.1"/>
    <property type="molecule type" value="Genomic_DNA"/>
</dbReference>
<proteinExistence type="inferred from homology"/>
<keyword evidence="3" id="KW-0813">Transport</keyword>
<evidence type="ECO:0000256" key="5">
    <source>
        <dbReference type="ARBA" id="ARBA00022741"/>
    </source>
</evidence>
<dbReference type="InterPro" id="IPR003439">
    <property type="entry name" value="ABC_transporter-like_ATP-bd"/>
</dbReference>
<dbReference type="KEGG" id="eke:EK0264_04895"/>
<dbReference type="InterPro" id="IPR027417">
    <property type="entry name" value="P-loop_NTPase"/>
</dbReference>
<keyword evidence="10" id="KW-1185">Reference proteome</keyword>
<feature type="domain" description="ABC transporter" evidence="8">
    <location>
        <begin position="18"/>
        <end position="268"/>
    </location>
</feature>
<dbReference type="PROSITE" id="PS00211">
    <property type="entry name" value="ABC_TRANSPORTER_1"/>
    <property type="match status" value="1"/>
</dbReference>
<dbReference type="GO" id="GO:0005886">
    <property type="term" value="C:plasma membrane"/>
    <property type="evidence" value="ECO:0007669"/>
    <property type="project" value="UniProtKB-SubCell"/>
</dbReference>
<evidence type="ECO:0000256" key="7">
    <source>
        <dbReference type="ARBA" id="ARBA00023136"/>
    </source>
</evidence>
<dbReference type="GO" id="GO:0015833">
    <property type="term" value="P:peptide transport"/>
    <property type="evidence" value="ECO:0007669"/>
    <property type="project" value="InterPro"/>
</dbReference>
<dbReference type="PANTHER" id="PTHR43297">
    <property type="entry name" value="OLIGOPEPTIDE TRANSPORT ATP-BINDING PROTEIN APPD"/>
    <property type="match status" value="1"/>
</dbReference>
<evidence type="ECO:0000256" key="1">
    <source>
        <dbReference type="ARBA" id="ARBA00004202"/>
    </source>
</evidence>
<dbReference type="AlphaFoldDB" id="A0A7L4YLH7"/>
<keyword evidence="7" id="KW-0472">Membrane</keyword>
<dbReference type="GO" id="GO:0005524">
    <property type="term" value="F:ATP binding"/>
    <property type="evidence" value="ECO:0007669"/>
    <property type="project" value="UniProtKB-KW"/>
</dbReference>
<gene>
    <name evidence="9" type="ORF">EK0264_04895</name>
</gene>
<evidence type="ECO:0000256" key="2">
    <source>
        <dbReference type="ARBA" id="ARBA00005417"/>
    </source>
</evidence>
<dbReference type="SUPFAM" id="SSF52540">
    <property type="entry name" value="P-loop containing nucleoside triphosphate hydrolases"/>
    <property type="match status" value="1"/>
</dbReference>
<dbReference type="SMART" id="SM00382">
    <property type="entry name" value="AAA"/>
    <property type="match status" value="1"/>
</dbReference>
<dbReference type="RefSeq" id="WP_159543497.1">
    <property type="nucleotide sequence ID" value="NZ_CP047156.1"/>
</dbReference>
<dbReference type="InterPro" id="IPR013563">
    <property type="entry name" value="Oligopep_ABC_C"/>
</dbReference>
<comment type="similarity">
    <text evidence="2">Belongs to the ABC transporter superfamily.</text>
</comment>
<dbReference type="NCBIfam" id="TIGR01727">
    <property type="entry name" value="oligo_HPY"/>
    <property type="match status" value="1"/>
</dbReference>
<keyword evidence="5" id="KW-0547">Nucleotide-binding</keyword>
<reference evidence="9 10" key="1">
    <citation type="journal article" date="2018" name="Int. J. Syst. Evol. Microbiol.">
        <title>Epidermidibacterium keratini gen. nov., sp. nov., a member of the family Sporichthyaceae, isolated from keratin epidermis.</title>
        <authorList>
            <person name="Lee D.G."/>
            <person name="Trujillo M.E."/>
            <person name="Kang S."/>
            <person name="Nam J.J."/>
            <person name="Kim Y.J."/>
        </authorList>
    </citation>
    <scope>NUCLEOTIDE SEQUENCE [LARGE SCALE GENOMIC DNA]</scope>
    <source>
        <strain evidence="9 10">EPI-7</strain>
    </source>
</reference>
<evidence type="ECO:0000256" key="6">
    <source>
        <dbReference type="ARBA" id="ARBA00022840"/>
    </source>
</evidence>
<keyword evidence="4" id="KW-1003">Cell membrane</keyword>
<dbReference type="Proteomes" id="UP000463857">
    <property type="component" value="Chromosome"/>
</dbReference>
<dbReference type="PANTHER" id="PTHR43297:SF2">
    <property type="entry name" value="DIPEPTIDE TRANSPORT ATP-BINDING PROTEIN DPPD"/>
    <property type="match status" value="1"/>
</dbReference>
<keyword evidence="6 9" id="KW-0067">ATP-binding</keyword>
<dbReference type="Pfam" id="PF08352">
    <property type="entry name" value="oligo_HPY"/>
    <property type="match status" value="1"/>
</dbReference>